<organism evidence="2 3">
    <name type="scientific">Pristionchus fissidentatus</name>
    <dbReference type="NCBI Taxonomy" id="1538716"/>
    <lineage>
        <taxon>Eukaryota</taxon>
        <taxon>Metazoa</taxon>
        <taxon>Ecdysozoa</taxon>
        <taxon>Nematoda</taxon>
        <taxon>Chromadorea</taxon>
        <taxon>Rhabditida</taxon>
        <taxon>Rhabditina</taxon>
        <taxon>Diplogasteromorpha</taxon>
        <taxon>Diplogasteroidea</taxon>
        <taxon>Neodiplogasteridae</taxon>
        <taxon>Pristionchus</taxon>
    </lineage>
</organism>
<dbReference type="EMBL" id="BTSY01000003">
    <property type="protein sequence ID" value="GMT18508.1"/>
    <property type="molecule type" value="Genomic_DNA"/>
</dbReference>
<gene>
    <name evidence="1" type="ORF">PFISCL1PPCAC_9805</name>
    <name evidence="2" type="ORF">PFISCL1PPCAC_9808</name>
</gene>
<evidence type="ECO:0000313" key="2">
    <source>
        <dbReference type="EMBL" id="GMT18511.1"/>
    </source>
</evidence>
<comment type="caution">
    <text evidence="2">The sequence shown here is derived from an EMBL/GenBank/DDBJ whole genome shotgun (WGS) entry which is preliminary data.</text>
</comment>
<name>A0AAV5VFS8_9BILA</name>
<evidence type="ECO:0000313" key="3">
    <source>
        <dbReference type="Proteomes" id="UP001432322"/>
    </source>
</evidence>
<keyword evidence="3" id="KW-1185">Reference proteome</keyword>
<sequence length="99" mass="11662">QLALYSGGIINKRFYEDFPYYSFRERSKFMENLATEFGCQGKGFYIETVRFFLKFIEHFEPTMIRMIICCLKIFVCSCTAHKKFELADKIKETIGGIGR</sequence>
<reference evidence="2" key="1">
    <citation type="submission" date="2023-10" db="EMBL/GenBank/DDBJ databases">
        <title>Genome assembly of Pristionchus species.</title>
        <authorList>
            <person name="Yoshida K."/>
            <person name="Sommer R.J."/>
        </authorList>
    </citation>
    <scope>NUCLEOTIDE SEQUENCE</scope>
    <source>
        <strain evidence="2">RS5133</strain>
    </source>
</reference>
<feature type="non-terminal residue" evidence="2">
    <location>
        <position position="99"/>
    </location>
</feature>
<dbReference type="AlphaFoldDB" id="A0AAV5VFS8"/>
<dbReference type="Proteomes" id="UP001432322">
    <property type="component" value="Unassembled WGS sequence"/>
</dbReference>
<evidence type="ECO:0000313" key="1">
    <source>
        <dbReference type="EMBL" id="GMT18508.1"/>
    </source>
</evidence>
<protein>
    <submittedName>
        <fullName evidence="2">Uncharacterized protein</fullName>
    </submittedName>
</protein>
<proteinExistence type="predicted"/>
<dbReference type="EMBL" id="BTSY01000003">
    <property type="protein sequence ID" value="GMT18511.1"/>
    <property type="molecule type" value="Genomic_DNA"/>
</dbReference>
<accession>A0AAV5VFS8</accession>
<feature type="non-terminal residue" evidence="2">
    <location>
        <position position="1"/>
    </location>
</feature>